<dbReference type="InterPro" id="IPR017039">
    <property type="entry name" value="Virul_fac_BrkB"/>
</dbReference>
<reference evidence="8" key="1">
    <citation type="submission" date="2016-10" db="EMBL/GenBank/DDBJ databases">
        <authorList>
            <person name="Varghese N."/>
            <person name="Submissions S."/>
        </authorList>
    </citation>
    <scope>NUCLEOTIDE SEQUENCE [LARGE SCALE GENOMIC DNA]</scope>
    <source>
        <strain evidence="8">B48,IBRC-M 10115,DSM 25386,CECT 8001</strain>
    </source>
</reference>
<keyword evidence="2" id="KW-1003">Cell membrane</keyword>
<feature type="transmembrane region" description="Helical" evidence="6">
    <location>
        <begin position="85"/>
        <end position="105"/>
    </location>
</feature>
<dbReference type="RefSeq" id="WP_090745327.1">
    <property type="nucleotide sequence ID" value="NZ_FOBW01000007.1"/>
</dbReference>
<dbReference type="PIRSF" id="PIRSF035875">
    <property type="entry name" value="RNase_BN"/>
    <property type="match status" value="1"/>
</dbReference>
<keyword evidence="4 6" id="KW-1133">Transmembrane helix</keyword>
<dbReference type="GO" id="GO:0005886">
    <property type="term" value="C:plasma membrane"/>
    <property type="evidence" value="ECO:0007669"/>
    <property type="project" value="UniProtKB-SubCell"/>
</dbReference>
<dbReference type="PANTHER" id="PTHR30213:SF0">
    <property type="entry name" value="UPF0761 MEMBRANE PROTEIN YIHY"/>
    <property type="match status" value="1"/>
</dbReference>
<keyword evidence="3 6" id="KW-0812">Transmembrane</keyword>
<dbReference type="EMBL" id="FOBW01000007">
    <property type="protein sequence ID" value="SEM95400.1"/>
    <property type="molecule type" value="Genomic_DNA"/>
</dbReference>
<keyword evidence="8" id="KW-1185">Reference proteome</keyword>
<comment type="subcellular location">
    <subcellularLocation>
        <location evidence="1">Cell membrane</location>
        <topology evidence="1">Multi-pass membrane protein</topology>
    </subcellularLocation>
</comment>
<evidence type="ECO:0000256" key="2">
    <source>
        <dbReference type="ARBA" id="ARBA00022475"/>
    </source>
</evidence>
<dbReference type="STRING" id="930146.SAMN05192533_107126"/>
<proteinExistence type="predicted"/>
<dbReference type="AlphaFoldDB" id="A0A1H8CK48"/>
<dbReference type="PANTHER" id="PTHR30213">
    <property type="entry name" value="INNER MEMBRANE PROTEIN YHJD"/>
    <property type="match status" value="1"/>
</dbReference>
<dbReference type="OrthoDB" id="9775903at2"/>
<accession>A0A1H8CK48</accession>
<dbReference type="NCBIfam" id="TIGR00765">
    <property type="entry name" value="yihY_not_rbn"/>
    <property type="match status" value="1"/>
</dbReference>
<evidence type="ECO:0000256" key="1">
    <source>
        <dbReference type="ARBA" id="ARBA00004651"/>
    </source>
</evidence>
<feature type="transmembrane region" description="Helical" evidence="6">
    <location>
        <begin position="21"/>
        <end position="45"/>
    </location>
</feature>
<evidence type="ECO:0000313" key="7">
    <source>
        <dbReference type="EMBL" id="SEM95400.1"/>
    </source>
</evidence>
<dbReference type="Pfam" id="PF03631">
    <property type="entry name" value="Virul_fac_BrkB"/>
    <property type="match status" value="1"/>
</dbReference>
<evidence type="ECO:0000256" key="5">
    <source>
        <dbReference type="ARBA" id="ARBA00023136"/>
    </source>
</evidence>
<feature type="transmembrane region" description="Helical" evidence="6">
    <location>
        <begin position="236"/>
        <end position="263"/>
    </location>
</feature>
<name>A0A1H8CK48_9BACI</name>
<gene>
    <name evidence="7" type="ORF">SAMN05192533_107126</name>
</gene>
<evidence type="ECO:0000256" key="3">
    <source>
        <dbReference type="ARBA" id="ARBA00022692"/>
    </source>
</evidence>
<evidence type="ECO:0000256" key="4">
    <source>
        <dbReference type="ARBA" id="ARBA00022989"/>
    </source>
</evidence>
<keyword evidence="5 6" id="KW-0472">Membrane</keyword>
<feature type="transmembrane region" description="Helical" evidence="6">
    <location>
        <begin position="126"/>
        <end position="146"/>
    </location>
</feature>
<protein>
    <submittedName>
        <fullName evidence="7">Membrane protein</fullName>
    </submittedName>
</protein>
<feature type="transmembrane region" description="Helical" evidence="6">
    <location>
        <begin position="202"/>
        <end position="224"/>
    </location>
</feature>
<organism evidence="7 8">
    <name type="scientific">Mesobacillus persicus</name>
    <dbReference type="NCBI Taxonomy" id="930146"/>
    <lineage>
        <taxon>Bacteria</taxon>
        <taxon>Bacillati</taxon>
        <taxon>Bacillota</taxon>
        <taxon>Bacilli</taxon>
        <taxon>Bacillales</taxon>
        <taxon>Bacillaceae</taxon>
        <taxon>Mesobacillus</taxon>
    </lineage>
</organism>
<evidence type="ECO:0000313" key="8">
    <source>
        <dbReference type="Proteomes" id="UP000198553"/>
    </source>
</evidence>
<sequence length="270" mass="30468">MVDVSFFRRIWTRIHEDEVPALAAQLAYFLLLSLFPLLIFLVSLLPYLPITQHDIIAFIQDHTPVEQAGLINTSVEEVLNKNNTILSFSVLATLWSASNGINAIVRAFNKAYRVEDTRTIVARLKAIILTLAMIFVFILALLLPVFGREIGVFLFAQFGLRSEFLSIWEAMRWLISFLVLFIVFTGLYWIAPNVKMKCRNALPGAIIATLGWVAVSWGFSFYVGNFAQYTVVYGQIGGVIALLIWLYLAAFIIIIGGEINAYFNEQSKKC</sequence>
<evidence type="ECO:0000256" key="6">
    <source>
        <dbReference type="SAM" id="Phobius"/>
    </source>
</evidence>
<dbReference type="Proteomes" id="UP000198553">
    <property type="component" value="Unassembled WGS sequence"/>
</dbReference>
<feature type="transmembrane region" description="Helical" evidence="6">
    <location>
        <begin position="170"/>
        <end position="190"/>
    </location>
</feature>